<keyword evidence="3" id="KW-0106">Calcium</keyword>
<dbReference type="RefSeq" id="WP_342160358.1">
    <property type="nucleotide sequence ID" value="NZ_JBCDNA010000002.1"/>
</dbReference>
<dbReference type="InterPro" id="IPR008183">
    <property type="entry name" value="Aldose_1/G6P_1-epimerase"/>
</dbReference>
<organism evidence="4 5">
    <name type="scientific">Lutimonas vermicola</name>
    <dbReference type="NCBI Taxonomy" id="414288"/>
    <lineage>
        <taxon>Bacteria</taxon>
        <taxon>Pseudomonadati</taxon>
        <taxon>Bacteroidota</taxon>
        <taxon>Flavobacteriia</taxon>
        <taxon>Flavobacteriales</taxon>
        <taxon>Flavobacteriaceae</taxon>
        <taxon>Lutimonas</taxon>
    </lineage>
</organism>
<dbReference type="EMBL" id="JBCDNA010000002">
    <property type="protein sequence ID" value="MEL4456271.1"/>
    <property type="molecule type" value="Genomic_DNA"/>
</dbReference>
<evidence type="ECO:0000256" key="2">
    <source>
        <dbReference type="ARBA" id="ARBA00011245"/>
    </source>
</evidence>
<gene>
    <name evidence="4" type="ORF">AABB81_10220</name>
</gene>
<evidence type="ECO:0000313" key="5">
    <source>
        <dbReference type="Proteomes" id="UP001474120"/>
    </source>
</evidence>
<dbReference type="InterPro" id="IPR014718">
    <property type="entry name" value="GH-type_carb-bd"/>
</dbReference>
<evidence type="ECO:0000256" key="3">
    <source>
        <dbReference type="ARBA" id="ARBA00022837"/>
    </source>
</evidence>
<dbReference type="Proteomes" id="UP001474120">
    <property type="component" value="Unassembled WGS sequence"/>
</dbReference>
<proteinExistence type="predicted"/>
<reference evidence="4 5" key="1">
    <citation type="submission" date="2024-04" db="EMBL/GenBank/DDBJ databases">
        <title>whole genome sequencing of Lutimonas vermicola strain IMCC1616.</title>
        <authorList>
            <person name="Bae S.S."/>
        </authorList>
    </citation>
    <scope>NUCLEOTIDE SEQUENCE [LARGE SCALE GENOMIC DNA]</scope>
    <source>
        <strain evidence="4 5">IMCC1616</strain>
    </source>
</reference>
<evidence type="ECO:0000313" key="4">
    <source>
        <dbReference type="EMBL" id="MEL4456271.1"/>
    </source>
</evidence>
<evidence type="ECO:0000256" key="1">
    <source>
        <dbReference type="ARBA" id="ARBA00001913"/>
    </source>
</evidence>
<dbReference type="Gene3D" id="2.70.98.10">
    <property type="match status" value="1"/>
</dbReference>
<dbReference type="Pfam" id="PF01263">
    <property type="entry name" value="Aldose_epim"/>
    <property type="match status" value="1"/>
</dbReference>
<dbReference type="SUPFAM" id="SSF74650">
    <property type="entry name" value="Galactose mutarotase-like"/>
    <property type="match status" value="1"/>
</dbReference>
<comment type="caution">
    <text evidence="4">The sequence shown here is derived from an EMBL/GenBank/DDBJ whole genome shotgun (WGS) entry which is preliminary data.</text>
</comment>
<protein>
    <submittedName>
        <fullName evidence="4">Aldose 1-epimerase</fullName>
    </submittedName>
</protein>
<accession>A0ABU9L1G3</accession>
<name>A0ABU9L1G3_9FLAO</name>
<comment type="subunit">
    <text evidence="2">Monomer.</text>
</comment>
<sequence>MMYSVEISDSNNLLDHIHIYDKTLSARIYPNLGGSIQQLIVNNVKIIDGISNDQKGLEDYAASYKSSVLFPFPNRIEDGSYQYLGTKYQLAVNEPSVNNAIHGVVYNKAFEISSIESKEDVSKTVLTYNSNGSTAGFPFFFELKLTYAISGTGSLKLKFDILNKGDKPFPYGLGWHPYFLADSLKDCILSFPSRYFYSCNKRSLPVNKATSELSESFKIGDSSFDDAYSLNRPECRFESNSYSLALAFDYPEDTYLQVYTPPHRKSIALEPMTCIANSFNNQIGLKELLPGKSDSWTIHMDLNVK</sequence>
<comment type="cofactor">
    <cofactor evidence="1">
        <name>Ca(2+)</name>
        <dbReference type="ChEBI" id="CHEBI:29108"/>
    </cofactor>
</comment>
<dbReference type="InterPro" id="IPR011013">
    <property type="entry name" value="Gal_mutarotase_sf_dom"/>
</dbReference>
<dbReference type="PANTHER" id="PTHR10091">
    <property type="entry name" value="ALDOSE-1-EPIMERASE"/>
    <property type="match status" value="1"/>
</dbReference>
<dbReference type="PANTHER" id="PTHR10091:SF0">
    <property type="entry name" value="GALACTOSE MUTAROTASE"/>
    <property type="match status" value="1"/>
</dbReference>
<keyword evidence="5" id="KW-1185">Reference proteome</keyword>
<dbReference type="CDD" id="cd01081">
    <property type="entry name" value="Aldose_epim"/>
    <property type="match status" value="1"/>
</dbReference>